<feature type="region of interest" description="Disordered" evidence="1">
    <location>
        <begin position="21"/>
        <end position="41"/>
    </location>
</feature>
<evidence type="ECO:0000256" key="1">
    <source>
        <dbReference type="SAM" id="MobiDB-lite"/>
    </source>
</evidence>
<evidence type="ECO:0000313" key="2">
    <source>
        <dbReference type="EMBL" id="PYH96998.1"/>
    </source>
</evidence>
<name>A0A319E8H8_9EURO</name>
<dbReference type="EMBL" id="KZ825830">
    <property type="protein sequence ID" value="PYH96998.1"/>
    <property type="molecule type" value="Genomic_DNA"/>
</dbReference>
<sequence length="55" mass="5883">MTYSDGNAPSALSESIYGKSDRAATLAPKKENETTSDTQSGMFLLFLGSPPAWQL</sequence>
<proteinExistence type="predicted"/>
<dbReference type="AlphaFoldDB" id="A0A319E8H8"/>
<gene>
    <name evidence="2" type="ORF">BO71DRAFT_396561</name>
</gene>
<accession>A0A319E8H8</accession>
<protein>
    <submittedName>
        <fullName evidence="2">Uncharacterized protein</fullName>
    </submittedName>
</protein>
<keyword evidence="3" id="KW-1185">Reference proteome</keyword>
<evidence type="ECO:0000313" key="3">
    <source>
        <dbReference type="Proteomes" id="UP000247810"/>
    </source>
</evidence>
<dbReference type="VEuPathDB" id="FungiDB:BO71DRAFT_396561"/>
<reference evidence="2 3" key="1">
    <citation type="submission" date="2018-02" db="EMBL/GenBank/DDBJ databases">
        <title>The genomes of Aspergillus section Nigri reveals drivers in fungal speciation.</title>
        <authorList>
            <consortium name="DOE Joint Genome Institute"/>
            <person name="Vesth T.C."/>
            <person name="Nybo J."/>
            <person name="Theobald S."/>
            <person name="Brandl J."/>
            <person name="Frisvad J.C."/>
            <person name="Nielsen K.F."/>
            <person name="Lyhne E.K."/>
            <person name="Kogle M.E."/>
            <person name="Kuo A."/>
            <person name="Riley R."/>
            <person name="Clum A."/>
            <person name="Nolan M."/>
            <person name="Lipzen A."/>
            <person name="Salamov A."/>
            <person name="Henrissat B."/>
            <person name="Wiebenga A."/>
            <person name="De vries R.P."/>
            <person name="Grigoriev I.V."/>
            <person name="Mortensen U.H."/>
            <person name="Andersen M.R."/>
            <person name="Baker S.E."/>
        </authorList>
    </citation>
    <scope>NUCLEOTIDE SEQUENCE [LARGE SCALE GENOMIC DNA]</scope>
    <source>
        <strain evidence="2 3">CBS 707.79</strain>
    </source>
</reference>
<dbReference type="Proteomes" id="UP000247810">
    <property type="component" value="Unassembled WGS sequence"/>
</dbReference>
<organism evidence="2 3">
    <name type="scientific">Aspergillus ellipticus CBS 707.79</name>
    <dbReference type="NCBI Taxonomy" id="1448320"/>
    <lineage>
        <taxon>Eukaryota</taxon>
        <taxon>Fungi</taxon>
        <taxon>Dikarya</taxon>
        <taxon>Ascomycota</taxon>
        <taxon>Pezizomycotina</taxon>
        <taxon>Eurotiomycetes</taxon>
        <taxon>Eurotiomycetidae</taxon>
        <taxon>Eurotiales</taxon>
        <taxon>Aspergillaceae</taxon>
        <taxon>Aspergillus</taxon>
        <taxon>Aspergillus subgen. Circumdati</taxon>
    </lineage>
</organism>